<dbReference type="Gene3D" id="2.60.40.340">
    <property type="entry name" value="Rel homology domain (RHD), DNA-binding domain"/>
    <property type="match status" value="1"/>
</dbReference>
<keyword evidence="3" id="KW-1185">Reference proteome</keyword>
<evidence type="ECO:0000313" key="2">
    <source>
        <dbReference type="EnsemblMetazoa" id="XP_008216913"/>
    </source>
</evidence>
<dbReference type="KEGG" id="nvi:100119739"/>
<dbReference type="SUPFAM" id="SSF81296">
    <property type="entry name" value="E set domains"/>
    <property type="match status" value="1"/>
</dbReference>
<evidence type="ECO:0000259" key="1">
    <source>
        <dbReference type="PROSITE" id="PS50254"/>
    </source>
</evidence>
<dbReference type="GO" id="GO:0007249">
    <property type="term" value="P:canonical NF-kappaB signal transduction"/>
    <property type="evidence" value="ECO:0007669"/>
    <property type="project" value="TreeGrafter"/>
</dbReference>
<dbReference type="GO" id="GO:0038061">
    <property type="term" value="P:non-canonical NF-kappaB signal transduction"/>
    <property type="evidence" value="ECO:0007669"/>
    <property type="project" value="TreeGrafter"/>
</dbReference>
<dbReference type="SMR" id="A0A7M7HI01"/>
<dbReference type="InterPro" id="IPR011539">
    <property type="entry name" value="RHD_DNA_bind_dom"/>
</dbReference>
<dbReference type="GO" id="GO:0005634">
    <property type="term" value="C:nucleus"/>
    <property type="evidence" value="ECO:0007669"/>
    <property type="project" value="TreeGrafter"/>
</dbReference>
<organism evidence="2 3">
    <name type="scientific">Nasonia vitripennis</name>
    <name type="common">Parasitic wasp</name>
    <dbReference type="NCBI Taxonomy" id="7425"/>
    <lineage>
        <taxon>Eukaryota</taxon>
        <taxon>Metazoa</taxon>
        <taxon>Ecdysozoa</taxon>
        <taxon>Arthropoda</taxon>
        <taxon>Hexapoda</taxon>
        <taxon>Insecta</taxon>
        <taxon>Pterygota</taxon>
        <taxon>Neoptera</taxon>
        <taxon>Endopterygota</taxon>
        <taxon>Hymenoptera</taxon>
        <taxon>Apocrita</taxon>
        <taxon>Proctotrupomorpha</taxon>
        <taxon>Chalcidoidea</taxon>
        <taxon>Pteromalidae</taxon>
        <taxon>Pteromalinae</taxon>
        <taxon>Nasonia</taxon>
    </lineage>
</organism>
<dbReference type="InterPro" id="IPR013783">
    <property type="entry name" value="Ig-like_fold"/>
</dbReference>
<feature type="domain" description="RHD" evidence="1">
    <location>
        <begin position="40"/>
        <end position="181"/>
    </location>
</feature>
<proteinExistence type="predicted"/>
<dbReference type="GO" id="GO:0045087">
    <property type="term" value="P:innate immune response"/>
    <property type="evidence" value="ECO:0007669"/>
    <property type="project" value="TreeGrafter"/>
</dbReference>
<name>A0A7M7HI01_NASVI</name>
<dbReference type="Pfam" id="PF00554">
    <property type="entry name" value="RHD_DNA_bind"/>
    <property type="match status" value="1"/>
</dbReference>
<dbReference type="InterPro" id="IPR000451">
    <property type="entry name" value="NFkB/Dor"/>
</dbReference>
<reference evidence="2" key="1">
    <citation type="submission" date="2021-01" db="UniProtKB">
        <authorList>
            <consortium name="EnsemblMetazoa"/>
        </authorList>
    </citation>
    <scope>IDENTIFICATION</scope>
</reference>
<dbReference type="GO" id="GO:0000978">
    <property type="term" value="F:RNA polymerase II cis-regulatory region sequence-specific DNA binding"/>
    <property type="evidence" value="ECO:0007669"/>
    <property type="project" value="TreeGrafter"/>
</dbReference>
<dbReference type="OrthoDB" id="7881762at2759"/>
<dbReference type="InterPro" id="IPR037059">
    <property type="entry name" value="RHD_DNA_bind_dom_sf"/>
</dbReference>
<dbReference type="Proteomes" id="UP000002358">
    <property type="component" value="Chromosome 5"/>
</dbReference>
<dbReference type="InParanoid" id="A0A7M7HI01"/>
<sequence>MEGDKSSSETQRFKPKIKIVVQPSNSRFGYKDEQRASFIQGSEAYPAIRIHNYRGPVTVIISCVTVDPPYKPHPCKLFNGNTMDKHGVCHIYVHRTKKQIHFKNLFVESVNVEDVVESLTERERKKVDPFKIVLAAGFAHKDSPEDISLNSVRLCFQVILHSFASGSIEVDPVVSDPIHNTCKRLNIKTLRKKTNYLNICYLSHNSATVAGGLKICILCERVPRNDIEVRFFHKDSKWEAFGRFVGPSIFQKVAIIIETPEFKTDTLSPESIKEPIEVNVQLKQPSNGHVSDPIPFQLLPLAESDYQSSETANGLSLKRKKSYYTKASSISTCKALQDEVLKDKDELLNDFPCEPWELPPVPPVTSSTRTTESSKLIPNISAAKLQSEELAAVINLYVEFLRGSSTCDSTGTPINFGEPCNSIEDVMELIDKDWNSSKTVSNPTDKSVLPYKPQINVSTISLPSNEVVNINEPNSNTKSDMQQMADSVHTEVTQPSYDLDDLILSELILDLNLNIEDIHLET</sequence>
<dbReference type="PANTHER" id="PTHR24169:SF25">
    <property type="entry name" value="DORSAL-RELATED IMMUNITY FACTOR DIF-RELATED"/>
    <property type="match status" value="1"/>
</dbReference>
<dbReference type="EnsemblMetazoa" id="XM_008218691">
    <property type="protein sequence ID" value="XP_008216913"/>
    <property type="gene ID" value="LOC100119739"/>
</dbReference>
<dbReference type="GO" id="GO:0000981">
    <property type="term" value="F:DNA-binding transcription factor activity, RNA polymerase II-specific"/>
    <property type="evidence" value="ECO:0007669"/>
    <property type="project" value="TreeGrafter"/>
</dbReference>
<dbReference type="SUPFAM" id="SSF49417">
    <property type="entry name" value="p53-like transcription factors"/>
    <property type="match status" value="1"/>
</dbReference>
<dbReference type="InterPro" id="IPR014756">
    <property type="entry name" value="Ig_E-set"/>
</dbReference>
<dbReference type="GO" id="GO:0033554">
    <property type="term" value="P:cellular response to stress"/>
    <property type="evidence" value="ECO:0007669"/>
    <property type="project" value="TreeGrafter"/>
</dbReference>
<protein>
    <recommendedName>
        <fullName evidence="1">RHD domain-containing protein</fullName>
    </recommendedName>
</protein>
<dbReference type="InterPro" id="IPR008967">
    <property type="entry name" value="p53-like_TF_DNA-bd_sf"/>
</dbReference>
<evidence type="ECO:0000313" key="3">
    <source>
        <dbReference type="Proteomes" id="UP000002358"/>
    </source>
</evidence>
<gene>
    <name evidence="2" type="primary">100119739</name>
</gene>
<dbReference type="InterPro" id="IPR032397">
    <property type="entry name" value="RHD_dimer"/>
</dbReference>
<dbReference type="Pfam" id="PF16179">
    <property type="entry name" value="RHD_dimer"/>
    <property type="match status" value="1"/>
</dbReference>
<dbReference type="PANTHER" id="PTHR24169">
    <property type="entry name" value="NUCLEAR FACTOR NF-KAPPA-B PROTEIN"/>
    <property type="match status" value="1"/>
</dbReference>
<accession>A0A7M7HI01</accession>
<dbReference type="Gene3D" id="2.60.40.10">
    <property type="entry name" value="Immunoglobulins"/>
    <property type="match status" value="1"/>
</dbReference>
<dbReference type="AlphaFoldDB" id="A0A7M7HI01"/>
<dbReference type="PROSITE" id="PS50254">
    <property type="entry name" value="REL_2"/>
    <property type="match status" value="1"/>
</dbReference>
<dbReference type="GO" id="GO:0005737">
    <property type="term" value="C:cytoplasm"/>
    <property type="evidence" value="ECO:0007669"/>
    <property type="project" value="InterPro"/>
</dbReference>
<dbReference type="GO" id="GO:0034097">
    <property type="term" value="P:response to cytokine"/>
    <property type="evidence" value="ECO:0007669"/>
    <property type="project" value="TreeGrafter"/>
</dbReference>
<dbReference type="GO" id="GO:0045944">
    <property type="term" value="P:positive regulation of transcription by RNA polymerase II"/>
    <property type="evidence" value="ECO:0007669"/>
    <property type="project" value="TreeGrafter"/>
</dbReference>